<dbReference type="PANTHER" id="PTHR11014:SF63">
    <property type="entry name" value="METALLOPEPTIDASE, PUTATIVE (AFU_ORTHOLOGUE AFUA_6G09600)-RELATED"/>
    <property type="match status" value="1"/>
</dbReference>
<dbReference type="GO" id="GO:0050118">
    <property type="term" value="F:N-acetyldiaminopimelate deacetylase activity"/>
    <property type="evidence" value="ECO:0007669"/>
    <property type="project" value="UniProtKB-ARBA"/>
</dbReference>
<feature type="binding site" evidence="5">
    <location>
        <position position="105"/>
    </location>
    <ligand>
        <name>Mn(2+)</name>
        <dbReference type="ChEBI" id="CHEBI:29035"/>
        <label>2</label>
    </ligand>
</feature>
<keyword evidence="4" id="KW-0457">Lysine biosynthesis</keyword>
<dbReference type="Gene3D" id="3.40.630.10">
    <property type="entry name" value="Zn peptidases"/>
    <property type="match status" value="1"/>
</dbReference>
<dbReference type="GO" id="GO:0019877">
    <property type="term" value="P:diaminopimelate biosynthetic process"/>
    <property type="evidence" value="ECO:0007669"/>
    <property type="project" value="UniProtKB-KW"/>
</dbReference>
<accession>A0A429ZW24</accession>
<feature type="binding site" evidence="5">
    <location>
        <position position="163"/>
    </location>
    <ligand>
        <name>Mn(2+)</name>
        <dbReference type="ChEBI" id="CHEBI:29035"/>
        <label>2</label>
    </ligand>
</feature>
<name>A0A429ZW24_9ENTE</name>
<dbReference type="Gene3D" id="3.30.70.360">
    <property type="match status" value="1"/>
</dbReference>
<dbReference type="GO" id="GO:0009085">
    <property type="term" value="P:lysine biosynthetic process"/>
    <property type="evidence" value="ECO:0007669"/>
    <property type="project" value="UniProtKB-KW"/>
</dbReference>
<keyword evidence="5" id="KW-0479">Metal-binding</keyword>
<gene>
    <name evidence="7" type="ORF">CBF35_01405</name>
</gene>
<dbReference type="PIRSF" id="PIRSF005962">
    <property type="entry name" value="Pept_M20D_amidohydro"/>
    <property type="match status" value="1"/>
</dbReference>
<dbReference type="EMBL" id="NGJU01000001">
    <property type="protein sequence ID" value="RST97977.1"/>
    <property type="molecule type" value="Genomic_DNA"/>
</dbReference>
<evidence type="ECO:0000256" key="2">
    <source>
        <dbReference type="ARBA" id="ARBA00022801"/>
    </source>
</evidence>
<protein>
    <submittedName>
        <fullName evidence="7">Peptidase M20</fullName>
    </submittedName>
</protein>
<comment type="cofactor">
    <cofactor evidence="5">
        <name>Mn(2+)</name>
        <dbReference type="ChEBI" id="CHEBI:29035"/>
    </cofactor>
    <text evidence="5">The Mn(2+) ion enhances activity.</text>
</comment>
<evidence type="ECO:0000256" key="3">
    <source>
        <dbReference type="ARBA" id="ARBA00022915"/>
    </source>
</evidence>
<keyword evidence="2" id="KW-0378">Hydrolase</keyword>
<dbReference type="Pfam" id="PF07687">
    <property type="entry name" value="M20_dimer"/>
    <property type="match status" value="1"/>
</dbReference>
<evidence type="ECO:0000256" key="5">
    <source>
        <dbReference type="PIRSR" id="PIRSR005962-1"/>
    </source>
</evidence>
<evidence type="ECO:0000256" key="4">
    <source>
        <dbReference type="ARBA" id="ARBA00023154"/>
    </source>
</evidence>
<dbReference type="GeneID" id="98567011"/>
<evidence type="ECO:0000259" key="6">
    <source>
        <dbReference type="Pfam" id="PF07687"/>
    </source>
</evidence>
<dbReference type="SUPFAM" id="SSF55031">
    <property type="entry name" value="Bacterial exopeptidase dimerisation domain"/>
    <property type="match status" value="1"/>
</dbReference>
<comment type="caution">
    <text evidence="7">The sequence shown here is derived from an EMBL/GenBank/DDBJ whole genome shotgun (WGS) entry which is preliminary data.</text>
</comment>
<dbReference type="Proteomes" id="UP000287239">
    <property type="component" value="Unassembled WGS sequence"/>
</dbReference>
<dbReference type="InterPro" id="IPR011650">
    <property type="entry name" value="Peptidase_M20_dimer"/>
</dbReference>
<feature type="binding site" evidence="5">
    <location>
        <position position="362"/>
    </location>
    <ligand>
        <name>Mn(2+)</name>
        <dbReference type="ChEBI" id="CHEBI:29035"/>
        <label>2</label>
    </ligand>
</feature>
<dbReference type="InterPro" id="IPR036264">
    <property type="entry name" value="Bact_exopeptidase_dim_dom"/>
</dbReference>
<dbReference type="FunFam" id="3.30.70.360:FF:000001">
    <property type="entry name" value="N-acetyldiaminopimelate deacetylase"/>
    <property type="match status" value="1"/>
</dbReference>
<evidence type="ECO:0000256" key="1">
    <source>
        <dbReference type="ARBA" id="ARBA00022605"/>
    </source>
</evidence>
<keyword evidence="5" id="KW-0464">Manganese</keyword>
<keyword evidence="1" id="KW-0028">Amino-acid biosynthesis</keyword>
<dbReference type="GO" id="GO:0046872">
    <property type="term" value="F:metal ion binding"/>
    <property type="evidence" value="ECO:0007669"/>
    <property type="project" value="UniProtKB-KW"/>
</dbReference>
<dbReference type="InterPro" id="IPR017439">
    <property type="entry name" value="Amidohydrolase"/>
</dbReference>
<dbReference type="PANTHER" id="PTHR11014">
    <property type="entry name" value="PEPTIDASE M20 FAMILY MEMBER"/>
    <property type="match status" value="1"/>
</dbReference>
<dbReference type="NCBIfam" id="TIGR01891">
    <property type="entry name" value="amidohydrolases"/>
    <property type="match status" value="1"/>
</dbReference>
<evidence type="ECO:0000313" key="7">
    <source>
        <dbReference type="EMBL" id="RST97977.1"/>
    </source>
</evidence>
<dbReference type="Pfam" id="PF01546">
    <property type="entry name" value="Peptidase_M20"/>
    <property type="match status" value="1"/>
</dbReference>
<feature type="binding site" evidence="5">
    <location>
        <position position="103"/>
    </location>
    <ligand>
        <name>Mn(2+)</name>
        <dbReference type="ChEBI" id="CHEBI:29035"/>
        <label>2</label>
    </ligand>
</feature>
<dbReference type="InterPro" id="IPR002933">
    <property type="entry name" value="Peptidase_M20"/>
</dbReference>
<evidence type="ECO:0000313" key="8">
    <source>
        <dbReference type="Proteomes" id="UP000287239"/>
    </source>
</evidence>
<feature type="binding site" evidence="5">
    <location>
        <position position="139"/>
    </location>
    <ligand>
        <name>Mn(2+)</name>
        <dbReference type="ChEBI" id="CHEBI:29035"/>
        <label>2</label>
    </ligand>
</feature>
<dbReference type="OrthoDB" id="9776731at2"/>
<proteinExistence type="predicted"/>
<feature type="domain" description="Peptidase M20 dimerisation" evidence="6">
    <location>
        <begin position="188"/>
        <end position="281"/>
    </location>
</feature>
<keyword evidence="8" id="KW-1185">Reference proteome</keyword>
<organism evidence="7 8">
    <name type="scientific">Vagococcus salmoninarum</name>
    <dbReference type="NCBI Taxonomy" id="2739"/>
    <lineage>
        <taxon>Bacteria</taxon>
        <taxon>Bacillati</taxon>
        <taxon>Bacillota</taxon>
        <taxon>Bacilli</taxon>
        <taxon>Lactobacillales</taxon>
        <taxon>Enterococcaceae</taxon>
        <taxon>Vagococcus</taxon>
    </lineage>
</organism>
<dbReference type="SUPFAM" id="SSF53187">
    <property type="entry name" value="Zn-dependent exopeptidases"/>
    <property type="match status" value="1"/>
</dbReference>
<sequence length="390" mass="41888">MLKNLSQLFQAEAENLVKVRRQLHQQPELSMEEFETTKFVAKELAALGIEYKLGEPTGVIGTIYGGQPGKTVLLRADMDALPVPELNEGLSYKSQQAGKSHACGHDAHTAMLLTAAKVLVEVKEELKGNVRLVFQPAEEVAKGAKAMIEQGALADVDNVFGIHIWSSVPVGQVSCYPGPAFAAADIIKINFEGIGGHAAMPEQTVDAAIIASQFVSNVQAIVSREIDPLHPAVVTIGRMDVGQRFNVIAQDAYLEGTVRNFNEGTRGIVEEKITHYAENIAALYGGTAKVVYERMTEVVDNDPASAQLVSQITSETFGTEALGAPAPTMGAEDFGFFMTDTPGAFALVGSANPEKDSCWAHHHGRFNIDEDALQVGAELYGRYAVSFLNG</sequence>
<dbReference type="RefSeq" id="WP_126778103.1">
    <property type="nucleotide sequence ID" value="NZ_NGJU01000001.1"/>
</dbReference>
<dbReference type="AlphaFoldDB" id="A0A429ZW24"/>
<reference evidence="7 8" key="1">
    <citation type="submission" date="2017-05" db="EMBL/GenBank/DDBJ databases">
        <title>Vagococcus spp. assemblies.</title>
        <authorList>
            <person name="Gulvik C.A."/>
        </authorList>
    </citation>
    <scope>NUCLEOTIDE SEQUENCE [LARGE SCALE GENOMIC DNA]</scope>
    <source>
        <strain evidence="7 8">NCFB 2777</strain>
    </source>
</reference>
<keyword evidence="3" id="KW-0220">Diaminopimelate biosynthesis</keyword>